<accession>A0A8W8L0Z3</accession>
<organism evidence="4 5">
    <name type="scientific">Magallana gigas</name>
    <name type="common">Pacific oyster</name>
    <name type="synonym">Crassostrea gigas</name>
    <dbReference type="NCBI Taxonomy" id="29159"/>
    <lineage>
        <taxon>Eukaryota</taxon>
        <taxon>Metazoa</taxon>
        <taxon>Spiralia</taxon>
        <taxon>Lophotrochozoa</taxon>
        <taxon>Mollusca</taxon>
        <taxon>Bivalvia</taxon>
        <taxon>Autobranchia</taxon>
        <taxon>Pteriomorphia</taxon>
        <taxon>Ostreida</taxon>
        <taxon>Ostreoidea</taxon>
        <taxon>Ostreidae</taxon>
        <taxon>Magallana</taxon>
    </lineage>
</organism>
<protein>
    <recommendedName>
        <fullName evidence="6">Heat shock 70 kDa protein 12B</fullName>
    </recommendedName>
</protein>
<dbReference type="CDD" id="cd10229">
    <property type="entry name" value="ASKHA_NBD_HSP70_HSPA12"/>
    <property type="match status" value="1"/>
</dbReference>
<keyword evidence="3" id="KW-0067">ATP-binding</keyword>
<dbReference type="EnsemblMetazoa" id="G26167.3">
    <property type="protein sequence ID" value="G26167.3:cds"/>
    <property type="gene ID" value="G26167"/>
</dbReference>
<dbReference type="AlphaFoldDB" id="A0A8W8L0Z3"/>
<dbReference type="Pfam" id="PF00012">
    <property type="entry name" value="HSP70"/>
    <property type="match status" value="1"/>
</dbReference>
<dbReference type="PANTHER" id="PTHR14187">
    <property type="entry name" value="ALPHA KINASE/ELONGATION FACTOR 2 KINASE"/>
    <property type="match status" value="1"/>
</dbReference>
<keyword evidence="5" id="KW-1185">Reference proteome</keyword>
<evidence type="ECO:0000313" key="5">
    <source>
        <dbReference type="Proteomes" id="UP000005408"/>
    </source>
</evidence>
<keyword evidence="2" id="KW-0547">Nucleotide-binding</keyword>
<dbReference type="OMA" id="QPRTITH"/>
<dbReference type="Proteomes" id="UP000005408">
    <property type="component" value="Unassembled WGS sequence"/>
</dbReference>
<comment type="similarity">
    <text evidence="1">Belongs to the heat shock protein 70 family.</text>
</comment>
<evidence type="ECO:0000256" key="1">
    <source>
        <dbReference type="ARBA" id="ARBA00007381"/>
    </source>
</evidence>
<evidence type="ECO:0000256" key="3">
    <source>
        <dbReference type="ARBA" id="ARBA00022840"/>
    </source>
</evidence>
<dbReference type="GO" id="GO:0140662">
    <property type="term" value="F:ATP-dependent protein folding chaperone"/>
    <property type="evidence" value="ECO:0007669"/>
    <property type="project" value="InterPro"/>
</dbReference>
<sequence length="607" mass="69394">MSKEKKSTSSRMIVAAIDFGTTYSGYAYSFDSEWTKVLLNKWEGGNLASYKAPTALLLNPDKSFNSFGYEAEKTYANIAEEDDEEGRSCKEYYFFHRFKMMLKTTLSKRVHRETKCNDENGRELEAMLVFTHSIRYLKDHLLKTICKGFIEDSFKISDINFVLTVPAIWDDTAKMFMREAAIKAGIPENQLEIALEPEAASIYCHLMHLDDIRKDHSSGGPGHKYMVVDLGGGTADITVHQLQEDKTLAELLPASGGEWGGTNVDEAYRQFLEDIFGESVMETFKSDPDNISDYIDFWQNFEVKKRESLSRKSTDKTYLVIPLVLTEIVKEQMKQKGSQDAILNALLRKSKHCDSKIFAGQGKLNMPLDTFENFFNPTIDKLTAHLSEMFNNELISDVQTVLLVGGFSESELVQRQLKRRFEKTKQLVFPCDASLAVLKGAVYYGHCKDIISRRVARFTYGFQIWPKFDKSKYSLDRKKMVNGEERCRDVFLKMVTKGELIKPGMKKSQIFKPLEQGENVLECGVFVSNQRDPMYVDDPGCVKLGIVVVPLTNFERQTNAEIEESIIFGETYIKVTAYNCRTNMEHESIFDLLSPNIHLPYQYVDPQ</sequence>
<dbReference type="InterPro" id="IPR013126">
    <property type="entry name" value="Hsp_70_fam"/>
</dbReference>
<dbReference type="PANTHER" id="PTHR14187:SF5">
    <property type="entry name" value="HEAT SHOCK 70 KDA PROTEIN 12A"/>
    <property type="match status" value="1"/>
</dbReference>
<name>A0A8W8L0Z3_MAGGI</name>
<proteinExistence type="inferred from homology"/>
<evidence type="ECO:0008006" key="6">
    <source>
        <dbReference type="Google" id="ProtNLM"/>
    </source>
</evidence>
<evidence type="ECO:0000256" key="2">
    <source>
        <dbReference type="ARBA" id="ARBA00022741"/>
    </source>
</evidence>
<dbReference type="Gene3D" id="3.30.420.40">
    <property type="match status" value="2"/>
</dbReference>
<reference evidence="4" key="1">
    <citation type="submission" date="2022-08" db="UniProtKB">
        <authorList>
            <consortium name="EnsemblMetazoa"/>
        </authorList>
    </citation>
    <scope>IDENTIFICATION</scope>
    <source>
        <strain evidence="4">05x7-T-G4-1.051#20</strain>
    </source>
</reference>
<dbReference type="OrthoDB" id="6110756at2759"/>
<evidence type="ECO:0000313" key="4">
    <source>
        <dbReference type="EnsemblMetazoa" id="G26167.3:cds"/>
    </source>
</evidence>
<dbReference type="SUPFAM" id="SSF53067">
    <property type="entry name" value="Actin-like ATPase domain"/>
    <property type="match status" value="2"/>
</dbReference>
<dbReference type="GO" id="GO:0005524">
    <property type="term" value="F:ATP binding"/>
    <property type="evidence" value="ECO:0007669"/>
    <property type="project" value="UniProtKB-KW"/>
</dbReference>
<dbReference type="InterPro" id="IPR043129">
    <property type="entry name" value="ATPase_NBD"/>
</dbReference>